<dbReference type="RefSeq" id="WP_189478011.1">
    <property type="nucleotide sequence ID" value="NZ_BMYM01000002.1"/>
</dbReference>
<reference evidence="1" key="1">
    <citation type="journal article" date="2014" name="Int. J. Syst. Evol. Microbiol.">
        <title>Complete genome sequence of Corynebacterium casei LMG S-19264T (=DSM 44701T), isolated from a smear-ripened cheese.</title>
        <authorList>
            <consortium name="US DOE Joint Genome Institute (JGI-PGF)"/>
            <person name="Walter F."/>
            <person name="Albersmeier A."/>
            <person name="Kalinowski J."/>
            <person name="Ruckert C."/>
        </authorList>
    </citation>
    <scope>NUCLEOTIDE SEQUENCE</scope>
    <source>
        <strain evidence="1">KCTC 23430</strain>
    </source>
</reference>
<evidence type="ECO:0000313" key="2">
    <source>
        <dbReference type="Proteomes" id="UP000644693"/>
    </source>
</evidence>
<reference evidence="1" key="2">
    <citation type="submission" date="2020-09" db="EMBL/GenBank/DDBJ databases">
        <authorList>
            <person name="Sun Q."/>
            <person name="Kim S."/>
        </authorList>
    </citation>
    <scope>NUCLEOTIDE SEQUENCE</scope>
    <source>
        <strain evidence="1">KCTC 23430</strain>
    </source>
</reference>
<dbReference type="Proteomes" id="UP000644693">
    <property type="component" value="Unassembled WGS sequence"/>
</dbReference>
<keyword evidence="2" id="KW-1185">Reference proteome</keyword>
<protein>
    <recommendedName>
        <fullName evidence="3">Anti-sigma factor</fullName>
    </recommendedName>
</protein>
<accession>A0A918XL78</accession>
<organism evidence="1 2">
    <name type="scientific">Parahalioglobus pacificus</name>
    <dbReference type="NCBI Taxonomy" id="930806"/>
    <lineage>
        <taxon>Bacteria</taxon>
        <taxon>Pseudomonadati</taxon>
        <taxon>Pseudomonadota</taxon>
        <taxon>Gammaproteobacteria</taxon>
        <taxon>Cellvibrionales</taxon>
        <taxon>Halieaceae</taxon>
        <taxon>Parahalioglobus</taxon>
    </lineage>
</organism>
<evidence type="ECO:0000313" key="1">
    <source>
        <dbReference type="EMBL" id="GHD36024.1"/>
    </source>
</evidence>
<gene>
    <name evidence="1" type="ORF">GCM10007053_23820</name>
</gene>
<dbReference type="AlphaFoldDB" id="A0A918XL78"/>
<comment type="caution">
    <text evidence="1">The sequence shown here is derived from an EMBL/GenBank/DDBJ whole genome shotgun (WGS) entry which is preliminary data.</text>
</comment>
<name>A0A918XL78_9GAMM</name>
<proteinExistence type="predicted"/>
<dbReference type="EMBL" id="BMYM01000002">
    <property type="protein sequence ID" value="GHD36024.1"/>
    <property type="molecule type" value="Genomic_DNA"/>
</dbReference>
<evidence type="ECO:0008006" key="3">
    <source>
        <dbReference type="Google" id="ProtNLM"/>
    </source>
</evidence>
<sequence>MISEVDKLALQAAIDGELDVAAEAELRQRLGDNSEASELEASLRGLSETLAADPEPEVPANLESYILQSVPLPVDHRAKTQVVTPLPTRKRPEWQGFAMAASLFVAVILGVGALFPDEINGDLAGQMTGTLLPSDAQVLGEARLDWQSVEADLQLLGTDDGDLALGLRADADQTTTFSFIDPVSGQSYAEVVVDGETAKQLPLPNPVSSVQVDVFQKGQLVHREVLQVLDE</sequence>